<dbReference type="EMBL" id="JBHRTP010000031">
    <property type="protein sequence ID" value="MFC3108443.1"/>
    <property type="molecule type" value="Genomic_DNA"/>
</dbReference>
<dbReference type="InterPro" id="IPR014440">
    <property type="entry name" value="HCCAis_GSTk"/>
</dbReference>
<dbReference type="InterPro" id="IPR044087">
    <property type="entry name" value="NahD-like"/>
</dbReference>
<evidence type="ECO:0000313" key="3">
    <source>
        <dbReference type="EMBL" id="MFC3108443.1"/>
    </source>
</evidence>
<dbReference type="PIRSF" id="PIRSF006386">
    <property type="entry name" value="HCCAis_GSTk"/>
    <property type="match status" value="1"/>
</dbReference>
<dbReference type="Proteomes" id="UP001595530">
    <property type="component" value="Unassembled WGS sequence"/>
</dbReference>
<dbReference type="EC" id="5.99.1.4" evidence="1"/>
<dbReference type="CDD" id="cd03022">
    <property type="entry name" value="DsbA_HCCA_Iso"/>
    <property type="match status" value="1"/>
</dbReference>
<dbReference type="Pfam" id="PF01323">
    <property type="entry name" value="DSBA"/>
    <property type="match status" value="1"/>
</dbReference>
<keyword evidence="4" id="KW-1185">Reference proteome</keyword>
<dbReference type="PANTHER" id="PTHR42943">
    <property type="entry name" value="GLUTATHIONE S-TRANSFERASE KAPPA"/>
    <property type="match status" value="1"/>
</dbReference>
<sequence>MAAAIHFYFDFASPYGYFASTRIDELAAKYGRDVEWHPILLGVVFKTTGGMPLPMIPMKGEYSVRDFERSARFHGIAYKLPQAFPLPTQSAARAMLWVKDKYGDERAIEFAKAVFKAYFVDDVNIGDPVHIAKIASGMGLDSSRMAEGINSAQVKDQLRAEMDLAMARGVFGSPYVIVDNEGFWGFDRFDQVDAMLKNGKI</sequence>
<comment type="similarity">
    <text evidence="1">Belongs to the GST superfamily. NadH family.</text>
</comment>
<evidence type="ECO:0000256" key="1">
    <source>
        <dbReference type="PIRNR" id="PIRNR006386"/>
    </source>
</evidence>
<accession>A0ABV7F077</accession>
<comment type="catalytic activity">
    <reaction evidence="1">
        <text>2-hydroxychromene-2-carboxylate = (3E)-4-(2-hydroxyphenyl)-2-oxobut-3-enoate</text>
        <dbReference type="Rhea" id="RHEA:27401"/>
        <dbReference type="ChEBI" id="CHEBI:59350"/>
        <dbReference type="ChEBI" id="CHEBI:59353"/>
        <dbReference type="EC" id="5.99.1.4"/>
    </reaction>
</comment>
<gene>
    <name evidence="3" type="ORF">ACFOFO_10790</name>
</gene>
<dbReference type="SUPFAM" id="SSF52833">
    <property type="entry name" value="Thioredoxin-like"/>
    <property type="match status" value="1"/>
</dbReference>
<evidence type="ECO:0000259" key="2">
    <source>
        <dbReference type="Pfam" id="PF01323"/>
    </source>
</evidence>
<dbReference type="Gene3D" id="3.40.30.10">
    <property type="entry name" value="Glutaredoxin"/>
    <property type="match status" value="1"/>
</dbReference>
<name>A0ABV7F077_9BURK</name>
<dbReference type="InterPro" id="IPR036249">
    <property type="entry name" value="Thioredoxin-like_sf"/>
</dbReference>
<evidence type="ECO:0000313" key="4">
    <source>
        <dbReference type="Proteomes" id="UP001595530"/>
    </source>
</evidence>
<feature type="domain" description="DSBA-like thioredoxin" evidence="2">
    <location>
        <begin position="5"/>
        <end position="196"/>
    </location>
</feature>
<organism evidence="3 4">
    <name type="scientific">Undibacterium arcticum</name>
    <dbReference type="NCBI Taxonomy" id="1762892"/>
    <lineage>
        <taxon>Bacteria</taxon>
        <taxon>Pseudomonadati</taxon>
        <taxon>Pseudomonadota</taxon>
        <taxon>Betaproteobacteria</taxon>
        <taxon>Burkholderiales</taxon>
        <taxon>Oxalobacteraceae</taxon>
        <taxon>Undibacterium</taxon>
    </lineage>
</organism>
<dbReference type="PANTHER" id="PTHR42943:SF2">
    <property type="entry name" value="GLUTATHIONE S-TRANSFERASE KAPPA 1"/>
    <property type="match status" value="1"/>
</dbReference>
<comment type="caution">
    <text evidence="3">The sequence shown here is derived from an EMBL/GenBank/DDBJ whole genome shotgun (WGS) entry which is preliminary data.</text>
</comment>
<dbReference type="InterPro" id="IPR001853">
    <property type="entry name" value="DSBA-like_thioredoxin_dom"/>
</dbReference>
<dbReference type="RefSeq" id="WP_390327771.1">
    <property type="nucleotide sequence ID" value="NZ_JBHRTP010000031.1"/>
</dbReference>
<keyword evidence="1 3" id="KW-0413">Isomerase</keyword>
<dbReference type="GO" id="GO:0016853">
    <property type="term" value="F:isomerase activity"/>
    <property type="evidence" value="ECO:0007669"/>
    <property type="project" value="UniProtKB-KW"/>
</dbReference>
<reference evidence="4" key="1">
    <citation type="journal article" date="2019" name="Int. J. Syst. Evol. Microbiol.">
        <title>The Global Catalogue of Microorganisms (GCM) 10K type strain sequencing project: providing services to taxonomists for standard genome sequencing and annotation.</title>
        <authorList>
            <consortium name="The Broad Institute Genomics Platform"/>
            <consortium name="The Broad Institute Genome Sequencing Center for Infectious Disease"/>
            <person name="Wu L."/>
            <person name="Ma J."/>
        </authorList>
    </citation>
    <scope>NUCLEOTIDE SEQUENCE [LARGE SCALE GENOMIC DNA]</scope>
    <source>
        <strain evidence="4">KCTC 42986</strain>
    </source>
</reference>
<protein>
    <recommendedName>
        <fullName evidence="1">2-hydroxychromene-2-carboxylate isomerase</fullName>
        <ecNumber evidence="1">5.99.1.4</ecNumber>
    </recommendedName>
</protein>
<proteinExistence type="inferred from homology"/>
<dbReference type="InterPro" id="IPR051924">
    <property type="entry name" value="GST_Kappa/NadH"/>
</dbReference>